<keyword evidence="2" id="KW-0378">Hydrolase</keyword>
<evidence type="ECO:0000313" key="5">
    <source>
        <dbReference type="EMBL" id="HCE16732.1"/>
    </source>
</evidence>
<feature type="region of interest" description="Disordered" evidence="3">
    <location>
        <begin position="299"/>
        <end position="318"/>
    </location>
</feature>
<comment type="caution">
    <text evidence="5">The sequence shown here is derived from an EMBL/GenBank/DDBJ whole genome shotgun (WGS) entry which is preliminary data.</text>
</comment>
<dbReference type="OrthoDB" id="153575at2"/>
<organism evidence="5 6">
    <name type="scientific">Anaerolinea thermolimosa</name>
    <dbReference type="NCBI Taxonomy" id="229919"/>
    <lineage>
        <taxon>Bacteria</taxon>
        <taxon>Bacillati</taxon>
        <taxon>Chloroflexota</taxon>
        <taxon>Anaerolineae</taxon>
        <taxon>Anaerolineales</taxon>
        <taxon>Anaerolineaceae</taxon>
        <taxon>Anaerolinea</taxon>
    </lineage>
</organism>
<accession>A0A3D1JDY7</accession>
<feature type="short sequence motif" description="GXGXXG" evidence="2">
    <location>
        <begin position="14"/>
        <end position="19"/>
    </location>
</feature>
<sequence length="318" mass="34908">MKPFRKNVALAVDGGGIKGVIVTRALALLEQELGRSVNHIFQLSAGTSTGSIISAGVASGLTASQMYQLYVDLGNTIFQKSWRTTFFPLSRYRYPIEPLQNALQKYIGDHTMGDLWNLTPQIDTVITTFDLVANHTCFVKPWKEEYKAWPVVKAVLASSVVPTYFPIVDGRYVDGGVGAYANPCYLAAYEAMYCLNWDPAETTLISFGTGRDPHTLAPGQADAFYPWQWIAPVLGAFLHSADDQQVHLVGNLFPQLDFRRFNVDLLEPIGMDGADKIPDLAHYGDRLWEKVKNDLTDAIPSVKAAGGPGRKTSPPPAA</sequence>
<dbReference type="STRING" id="229919.GCA_001050195_01032"/>
<dbReference type="EMBL" id="DPBP01000010">
    <property type="protein sequence ID" value="HCE16732.1"/>
    <property type="molecule type" value="Genomic_DNA"/>
</dbReference>
<dbReference type="PANTHER" id="PTHR24138:SF12">
    <property type="entry name" value="PATATIN FAMILY PROTEIN"/>
    <property type="match status" value="1"/>
</dbReference>
<dbReference type="Proteomes" id="UP000264141">
    <property type="component" value="Unassembled WGS sequence"/>
</dbReference>
<dbReference type="InterPro" id="IPR016035">
    <property type="entry name" value="Acyl_Trfase/lysoPLipase"/>
</dbReference>
<dbReference type="RefSeq" id="WP_062190485.1">
    <property type="nucleotide sequence ID" value="NZ_DF967965.1"/>
</dbReference>
<feature type="active site" description="Nucleophile" evidence="2">
    <location>
        <position position="48"/>
    </location>
</feature>
<evidence type="ECO:0000256" key="2">
    <source>
        <dbReference type="PROSITE-ProRule" id="PRU01161"/>
    </source>
</evidence>
<dbReference type="Gene3D" id="3.40.1090.10">
    <property type="entry name" value="Cytosolic phospholipase A2 catalytic domain"/>
    <property type="match status" value="1"/>
</dbReference>
<dbReference type="CDD" id="cd07199">
    <property type="entry name" value="Pat17_PNPLA8_PNPLA9_like"/>
    <property type="match status" value="1"/>
</dbReference>
<feature type="short sequence motif" description="DGA/G" evidence="2">
    <location>
        <begin position="174"/>
        <end position="176"/>
    </location>
</feature>
<dbReference type="PROSITE" id="PS51635">
    <property type="entry name" value="PNPLA"/>
    <property type="match status" value="1"/>
</dbReference>
<dbReference type="PANTHER" id="PTHR24138">
    <property type="entry name" value="INTRACELLLAR PHOSPHOLIPASE A FAMILY"/>
    <property type="match status" value="1"/>
</dbReference>
<name>A0A3D1JDY7_9CHLR</name>
<feature type="domain" description="PNPLA" evidence="4">
    <location>
        <begin position="10"/>
        <end position="188"/>
    </location>
</feature>
<evidence type="ECO:0000256" key="1">
    <source>
        <dbReference type="ARBA" id="ARBA00023098"/>
    </source>
</evidence>
<keyword evidence="2" id="KW-0442">Lipid degradation</keyword>
<protein>
    <recommendedName>
        <fullName evidence="4">PNPLA domain-containing protein</fullName>
    </recommendedName>
</protein>
<dbReference type="SUPFAM" id="SSF52151">
    <property type="entry name" value="FabD/lysophospholipase-like"/>
    <property type="match status" value="1"/>
</dbReference>
<dbReference type="InterPro" id="IPR047156">
    <property type="entry name" value="Teg/CotR/CapV-like"/>
</dbReference>
<evidence type="ECO:0000256" key="3">
    <source>
        <dbReference type="SAM" id="MobiDB-lite"/>
    </source>
</evidence>
<dbReference type="Pfam" id="PF01734">
    <property type="entry name" value="Patatin"/>
    <property type="match status" value="1"/>
</dbReference>
<dbReference type="AlphaFoldDB" id="A0A3D1JDY7"/>
<dbReference type="GO" id="GO:0016787">
    <property type="term" value="F:hydrolase activity"/>
    <property type="evidence" value="ECO:0007669"/>
    <property type="project" value="UniProtKB-UniRule"/>
</dbReference>
<feature type="active site" description="Proton acceptor" evidence="2">
    <location>
        <position position="174"/>
    </location>
</feature>
<dbReference type="InterPro" id="IPR002641">
    <property type="entry name" value="PNPLA_dom"/>
</dbReference>
<proteinExistence type="predicted"/>
<dbReference type="GO" id="GO:0016042">
    <property type="term" value="P:lipid catabolic process"/>
    <property type="evidence" value="ECO:0007669"/>
    <property type="project" value="UniProtKB-UniRule"/>
</dbReference>
<keyword evidence="1 2" id="KW-0443">Lipid metabolism</keyword>
<reference evidence="5 6" key="1">
    <citation type="journal article" date="2018" name="Nat. Biotechnol.">
        <title>A standardized bacterial taxonomy based on genome phylogeny substantially revises the tree of life.</title>
        <authorList>
            <person name="Parks D.H."/>
            <person name="Chuvochina M."/>
            <person name="Waite D.W."/>
            <person name="Rinke C."/>
            <person name="Skarshewski A."/>
            <person name="Chaumeil P.A."/>
            <person name="Hugenholtz P."/>
        </authorList>
    </citation>
    <scope>NUCLEOTIDE SEQUENCE [LARGE SCALE GENOMIC DNA]</scope>
    <source>
        <strain evidence="5">UBA8781</strain>
    </source>
</reference>
<evidence type="ECO:0000313" key="6">
    <source>
        <dbReference type="Proteomes" id="UP000264141"/>
    </source>
</evidence>
<gene>
    <name evidence="5" type="ORF">DEQ80_02615</name>
</gene>
<evidence type="ECO:0000259" key="4">
    <source>
        <dbReference type="PROSITE" id="PS51635"/>
    </source>
</evidence>
<feature type="short sequence motif" description="GXSXG" evidence="2">
    <location>
        <begin position="46"/>
        <end position="50"/>
    </location>
</feature>